<feature type="domain" description="UPAR/Ly6" evidence="9">
    <location>
        <begin position="19"/>
        <end position="98"/>
    </location>
</feature>
<dbReference type="Proteomes" id="UP000823561">
    <property type="component" value="Chromosome 24"/>
</dbReference>
<keyword evidence="3" id="KW-1003">Cell membrane</keyword>
<dbReference type="Pfam" id="PF00021">
    <property type="entry name" value="UPAR_LY6"/>
    <property type="match status" value="1"/>
</dbReference>
<accession>A0AAV6FGZ4</accession>
<evidence type="ECO:0000259" key="10">
    <source>
        <dbReference type="Pfam" id="PF00087"/>
    </source>
</evidence>
<name>A0AAV6FGZ4_9TELE</name>
<comment type="caution">
    <text evidence="11">The sequence shown here is derived from an EMBL/GenBank/DDBJ whole genome shotgun (WGS) entry which is preliminary data.</text>
</comment>
<comment type="subcellular location">
    <subcellularLocation>
        <location evidence="1">Cell membrane</location>
    </subcellularLocation>
    <subcellularLocation>
        <location evidence="2">Secreted</location>
    </subcellularLocation>
</comment>
<dbReference type="PANTHER" id="PTHR20914:SF9">
    <property type="entry name" value="COILED, ISOFORM A"/>
    <property type="match status" value="1"/>
</dbReference>
<dbReference type="SUPFAM" id="SSF57302">
    <property type="entry name" value="Snake toxin-like"/>
    <property type="match status" value="2"/>
</dbReference>
<dbReference type="Gene3D" id="2.10.60.10">
    <property type="entry name" value="CD59"/>
    <property type="match status" value="2"/>
</dbReference>
<dbReference type="InterPro" id="IPR016054">
    <property type="entry name" value="LY6_UPA_recep-like"/>
</dbReference>
<proteinExistence type="predicted"/>
<evidence type="ECO:0000256" key="7">
    <source>
        <dbReference type="ARBA" id="ARBA00023180"/>
    </source>
</evidence>
<gene>
    <name evidence="11" type="ORF">AALO_G00299730</name>
</gene>
<evidence type="ECO:0000259" key="9">
    <source>
        <dbReference type="Pfam" id="PF00021"/>
    </source>
</evidence>
<evidence type="ECO:0000256" key="5">
    <source>
        <dbReference type="ARBA" id="ARBA00022729"/>
    </source>
</evidence>
<keyword evidence="12" id="KW-1185">Reference proteome</keyword>
<protein>
    <recommendedName>
        <fullName evidence="13">Sodefrin-like factor</fullName>
    </recommendedName>
</protein>
<feature type="domain" description="Snake toxin/toxin-like" evidence="10">
    <location>
        <begin position="112"/>
        <end position="179"/>
    </location>
</feature>
<keyword evidence="5 8" id="KW-0732">Signal</keyword>
<dbReference type="InterPro" id="IPR050918">
    <property type="entry name" value="CNF-like_PLA2_Inhibitor"/>
</dbReference>
<evidence type="ECO:0000256" key="3">
    <source>
        <dbReference type="ARBA" id="ARBA00022475"/>
    </source>
</evidence>
<evidence type="ECO:0000256" key="2">
    <source>
        <dbReference type="ARBA" id="ARBA00004613"/>
    </source>
</evidence>
<keyword evidence="6" id="KW-0472">Membrane</keyword>
<dbReference type="AlphaFoldDB" id="A0AAV6FGZ4"/>
<reference evidence="11" key="1">
    <citation type="submission" date="2020-10" db="EMBL/GenBank/DDBJ databases">
        <title>Chromosome-scale genome assembly of the Allis shad, Alosa alosa.</title>
        <authorList>
            <person name="Margot Z."/>
            <person name="Christophe K."/>
            <person name="Cabau C."/>
            <person name="Louis A."/>
            <person name="Berthelot C."/>
            <person name="Parey E."/>
            <person name="Roest Crollius H."/>
            <person name="Montfort J."/>
            <person name="Robinson-Rechavi M."/>
            <person name="Bucao C."/>
            <person name="Bouchez O."/>
            <person name="Gislard M."/>
            <person name="Lluch J."/>
            <person name="Milhes M."/>
            <person name="Lampietro C."/>
            <person name="Lopez Roques C."/>
            <person name="Donnadieu C."/>
            <person name="Braasch I."/>
            <person name="Desvignes T."/>
            <person name="Postlethwait J."/>
            <person name="Bobe J."/>
            <person name="Guiguen Y."/>
        </authorList>
    </citation>
    <scope>NUCLEOTIDE SEQUENCE</scope>
    <source>
        <strain evidence="11">M-15738</strain>
        <tissue evidence="11">Blood</tissue>
    </source>
</reference>
<evidence type="ECO:0000256" key="6">
    <source>
        <dbReference type="ARBA" id="ARBA00023136"/>
    </source>
</evidence>
<dbReference type="GO" id="GO:0005576">
    <property type="term" value="C:extracellular region"/>
    <property type="evidence" value="ECO:0007669"/>
    <property type="project" value="UniProtKB-SubCell"/>
</dbReference>
<dbReference type="PANTHER" id="PTHR20914">
    <property type="entry name" value="LY6/PLAUR DOMAIN-CONTAINING PROTEIN 8"/>
    <property type="match status" value="1"/>
</dbReference>
<dbReference type="Pfam" id="PF00087">
    <property type="entry name" value="Toxin_TOLIP"/>
    <property type="match status" value="1"/>
</dbReference>
<dbReference type="GO" id="GO:0005886">
    <property type="term" value="C:plasma membrane"/>
    <property type="evidence" value="ECO:0007669"/>
    <property type="project" value="UniProtKB-SubCell"/>
</dbReference>
<evidence type="ECO:0000256" key="1">
    <source>
        <dbReference type="ARBA" id="ARBA00004236"/>
    </source>
</evidence>
<dbReference type="InterPro" id="IPR045860">
    <property type="entry name" value="Snake_toxin-like_sf"/>
</dbReference>
<keyword evidence="7" id="KW-0325">Glycoprotein</keyword>
<dbReference type="InterPro" id="IPR035076">
    <property type="entry name" value="Toxin/TOLIP"/>
</dbReference>
<feature type="chain" id="PRO_5043417105" description="Sodefrin-like factor" evidence="8">
    <location>
        <begin position="20"/>
        <end position="212"/>
    </location>
</feature>
<dbReference type="EMBL" id="JADWDJ010000024">
    <property type="protein sequence ID" value="KAG5261076.1"/>
    <property type="molecule type" value="Genomic_DNA"/>
</dbReference>
<organism evidence="11 12">
    <name type="scientific">Alosa alosa</name>
    <name type="common">allis shad</name>
    <dbReference type="NCBI Taxonomy" id="278164"/>
    <lineage>
        <taxon>Eukaryota</taxon>
        <taxon>Metazoa</taxon>
        <taxon>Chordata</taxon>
        <taxon>Craniata</taxon>
        <taxon>Vertebrata</taxon>
        <taxon>Euteleostomi</taxon>
        <taxon>Actinopterygii</taxon>
        <taxon>Neopterygii</taxon>
        <taxon>Teleostei</taxon>
        <taxon>Clupei</taxon>
        <taxon>Clupeiformes</taxon>
        <taxon>Clupeoidei</taxon>
        <taxon>Clupeidae</taxon>
        <taxon>Alosa</taxon>
    </lineage>
</organism>
<evidence type="ECO:0000313" key="12">
    <source>
        <dbReference type="Proteomes" id="UP000823561"/>
    </source>
</evidence>
<keyword evidence="4" id="KW-0964">Secreted</keyword>
<evidence type="ECO:0000256" key="8">
    <source>
        <dbReference type="SAM" id="SignalP"/>
    </source>
</evidence>
<evidence type="ECO:0000256" key="4">
    <source>
        <dbReference type="ARBA" id="ARBA00022525"/>
    </source>
</evidence>
<feature type="signal peptide" evidence="8">
    <location>
        <begin position="1"/>
        <end position="19"/>
    </location>
</feature>
<sequence length="212" mass="23046">MDLRVVLILTSAYIAQVYSLMCNNCFPDATGTCHDVQGPCPDQCASVMIATYEDYRRKGVMTLKTCMPSDMCVIGSLNFGNSRVKSESTCCNTDLCNDKTPQESLTDISNKMRCYTCRNGDCTSIIQCLGDEDCCVTSTSTDGIQKGCASRSMCQQRGSSHFLSSMADGLACCEGNLCNGIERTNRNTGNSGHKSHTQSFLLLTLLMYVASN</sequence>
<evidence type="ECO:0000313" key="11">
    <source>
        <dbReference type="EMBL" id="KAG5261076.1"/>
    </source>
</evidence>
<evidence type="ECO:0008006" key="13">
    <source>
        <dbReference type="Google" id="ProtNLM"/>
    </source>
</evidence>